<evidence type="ECO:0000313" key="2">
    <source>
        <dbReference type="Proteomes" id="UP000600071"/>
    </source>
</evidence>
<dbReference type="EMBL" id="DQVR01000098">
    <property type="protein sequence ID" value="HIQ24286.1"/>
    <property type="molecule type" value="Genomic_DNA"/>
</dbReference>
<sequence>MVEAYYAFREDAEESSPFAEPRFRPWLDALEEEIEALAALEERLATSSTVFHTEPILAAAGLGLGLDRARLGRWPRSGLRRTPGQQAIIVKRGESRKLLFTPQSLYVLTAAGLHAVGIDPPGKGVAIVPDPAIIRKRVMGLKLPPNQLAAELVKMINKYARRAASLRPSEACASEGFLAVEYTVHGPLAG</sequence>
<accession>A0A833A2D1</accession>
<dbReference type="Proteomes" id="UP000600071">
    <property type="component" value="Unassembled WGS sequence"/>
</dbReference>
<comment type="caution">
    <text evidence="1">The sequence shown here is derived from an EMBL/GenBank/DDBJ whole genome shotgun (WGS) entry which is preliminary data.</text>
</comment>
<proteinExistence type="predicted"/>
<gene>
    <name evidence="1" type="ORF">EYH50_04475</name>
</gene>
<name>A0A833A2D1_9CREN</name>
<evidence type="ECO:0000313" key="1">
    <source>
        <dbReference type="EMBL" id="HIQ24286.1"/>
    </source>
</evidence>
<protein>
    <submittedName>
        <fullName evidence="1">Uncharacterized protein</fullName>
    </submittedName>
</protein>
<reference evidence="1" key="1">
    <citation type="journal article" date="2020" name="ISME J.">
        <title>Gammaproteobacteria mediating utilization of methyl-, sulfur- and petroleum organic compounds in deep ocean hydrothermal plumes.</title>
        <authorList>
            <person name="Zhou Z."/>
            <person name="Liu Y."/>
            <person name="Pan J."/>
            <person name="Cron B.R."/>
            <person name="Toner B.M."/>
            <person name="Anantharaman K."/>
            <person name="Breier J.A."/>
            <person name="Dick G.J."/>
            <person name="Li M."/>
        </authorList>
    </citation>
    <scope>NUCLEOTIDE SEQUENCE</scope>
    <source>
        <strain evidence="1">SZUA-1523</strain>
    </source>
</reference>
<dbReference type="AlphaFoldDB" id="A0A833A2D1"/>
<organism evidence="1 2">
    <name type="scientific">Pyrodictium delaneyi</name>
    <dbReference type="NCBI Taxonomy" id="1273541"/>
    <lineage>
        <taxon>Archaea</taxon>
        <taxon>Thermoproteota</taxon>
        <taxon>Thermoprotei</taxon>
        <taxon>Desulfurococcales</taxon>
        <taxon>Pyrodictiaceae</taxon>
        <taxon>Pyrodictium</taxon>
    </lineage>
</organism>